<dbReference type="InterPro" id="IPR007524">
    <property type="entry name" value="Pec_lyase_N"/>
</dbReference>
<dbReference type="SUPFAM" id="SSF51126">
    <property type="entry name" value="Pectin lyase-like"/>
    <property type="match status" value="1"/>
</dbReference>
<evidence type="ECO:0000256" key="2">
    <source>
        <dbReference type="ARBA" id="ARBA00005220"/>
    </source>
</evidence>
<organism evidence="13">
    <name type="scientific">Salvia splendens</name>
    <name type="common">Scarlet sage</name>
    <dbReference type="NCBI Taxonomy" id="180675"/>
    <lineage>
        <taxon>Eukaryota</taxon>
        <taxon>Viridiplantae</taxon>
        <taxon>Streptophyta</taxon>
        <taxon>Embryophyta</taxon>
        <taxon>Tracheophyta</taxon>
        <taxon>Spermatophyta</taxon>
        <taxon>Magnoliopsida</taxon>
        <taxon>eudicotyledons</taxon>
        <taxon>Gunneridae</taxon>
        <taxon>Pentapetalae</taxon>
        <taxon>asterids</taxon>
        <taxon>lamiids</taxon>
        <taxon>Lamiales</taxon>
        <taxon>Lamiaceae</taxon>
        <taxon>Nepetoideae</taxon>
        <taxon>Mentheae</taxon>
        <taxon>Salviinae</taxon>
        <taxon>Salvia</taxon>
        <taxon>Salvia subgen. Calosphace</taxon>
        <taxon>core Calosphace</taxon>
    </lineage>
</organism>
<sequence>MLLSPGHSPRHLSTPSPAPSASSDNPNSSHATSSTPDFANRKRRRGPDVLDEDAYVAAIEKIIERDFFPDIPKLRDRLDWLQAIRSHDPVLIRDAQLKILERRRIRKGEKSAADASLRSATATPGSSFLRNSSVTPSFYNEHKENFVGDKIDGGDDGREGQVDVSLSLDEFFRRYTSEDNESFSKLVEKVNRKKKEKYGYLLGADSAEGNSGNNLIEEGNKREKSSTDGYGTSDQPVSTLDGWKYTAKNFLMYHPADNGEVPLTEEERTLRLKAMTKEISRPNTRFHAKALDADEAQDDDSAVLLYPPVAGATPIAISSRDIDKVKRYDLEDLRKTPNKFYAESEKKADNGYSFVKTPSPAPGVDESPLITWGEIEGTPLRLEAEDTPIDIGGSGNGPQFKIPMPPSRDMKAHSLSREAARKLRERSKMFQKPPLHSPVRGGSASPSRQILSPAAQKFMRKAIAKSSNSINESLRASYRSGSPGLSTPKAGRSMSRLGRDGSVGSKSPSVREGSDLPWKRKPNHWSSSDSCFPFLVGIHTSFMASIYSIKMSILLLSLLYLVALLPKSNAKIAEMDDYLRKKAEQSHVEYIKAYVPNPEAVAEEISKEVGETMVHHIAKRRHLLEDGNKATNPIDRCWRGDRNWDQNRKRLVDCVLGFGRHTTGGKAGDFYVVTDSSDDDVDNPRPGTLRHAVIQMEPLWIIFERDMLISLKQELIFASDKTIDGRGAKVRIAYGAGFTIQFVHNVIIHNIRMHNIVPAFGGLIRDAVDHIGLRTISDGDAISIYGSNNIWIDHVSLSKATDGLIDAIEGSTAITISNCKFNNHNAVMLLGAHDSTTEDKLMQTTIAFNRFGEGLVQRMPRCRWGLFHIINNYYSHWQMYAIGGSANPTIISQGNRYKASDDSNTKQVTKREYSSEEWQNWQWQSEGDVFVNGAYFKASGPKIKHNHWSVATKRHMMKFRPGSYAGRLSRYAGVLKCVAGKLC</sequence>
<dbReference type="Gene3D" id="2.160.20.10">
    <property type="entry name" value="Single-stranded right-handed beta-helix, Pectin lyase-like"/>
    <property type="match status" value="1"/>
</dbReference>
<evidence type="ECO:0000256" key="5">
    <source>
        <dbReference type="ARBA" id="ARBA00022723"/>
    </source>
</evidence>
<dbReference type="InterPro" id="IPR018082">
    <property type="entry name" value="AmbAllergen"/>
</dbReference>
<feature type="region of interest" description="Disordered" evidence="11">
    <location>
        <begin position="474"/>
        <end position="519"/>
    </location>
</feature>
<dbReference type="InterPro" id="IPR012334">
    <property type="entry name" value="Pectin_lyas_fold"/>
</dbReference>
<dbReference type="PANTHER" id="PTHR31683:SF184">
    <property type="entry name" value="PECTATE LYASE"/>
    <property type="match status" value="1"/>
</dbReference>
<dbReference type="InterPro" id="IPR019148">
    <property type="entry name" value="Nuclear_protein_DGCR14_ESS-2"/>
</dbReference>
<keyword evidence="6" id="KW-0732">Signal</keyword>
<dbReference type="GO" id="GO:0046872">
    <property type="term" value="F:metal ion binding"/>
    <property type="evidence" value="ECO:0007669"/>
    <property type="project" value="UniProtKB-KW"/>
</dbReference>
<dbReference type="SMART" id="SM00656">
    <property type="entry name" value="Amb_all"/>
    <property type="match status" value="1"/>
</dbReference>
<protein>
    <recommendedName>
        <fullName evidence="4 10">Pectate lyase</fullName>
        <ecNumber evidence="4 10">4.2.2.2</ecNumber>
    </recommendedName>
</protein>
<keyword evidence="9 10" id="KW-0456">Lyase</keyword>
<comment type="catalytic activity">
    <reaction evidence="1 10">
        <text>Eliminative cleavage of (1-&gt;4)-alpha-D-galacturonan to give oligosaccharides with 4-deoxy-alpha-D-galact-4-enuronosyl groups at their non-reducing ends.</text>
        <dbReference type="EC" id="4.2.2.2"/>
    </reaction>
</comment>
<reference evidence="13" key="2">
    <citation type="submission" date="2020-08" db="EMBL/GenBank/DDBJ databases">
        <title>Plant Genome Project.</title>
        <authorList>
            <person name="Zhang R.-G."/>
        </authorList>
    </citation>
    <scope>NUCLEOTIDE SEQUENCE</scope>
    <source>
        <strain evidence="13">Huo1</strain>
        <tissue evidence="13">Leaf</tissue>
    </source>
</reference>
<keyword evidence="14" id="KW-1185">Reference proteome</keyword>
<accession>A0A8X9A4P9</accession>
<evidence type="ECO:0000259" key="12">
    <source>
        <dbReference type="SMART" id="SM00656"/>
    </source>
</evidence>
<comment type="cofactor">
    <cofactor evidence="10">
        <name>Ca(2+)</name>
        <dbReference type="ChEBI" id="CHEBI:29108"/>
    </cofactor>
    <text evidence="10">Binds 1 Ca(2+) ion. Required for its activity.</text>
</comment>
<dbReference type="Pfam" id="PF09751">
    <property type="entry name" value="Es2"/>
    <property type="match status" value="1"/>
</dbReference>
<dbReference type="EMBL" id="PNBA02000003">
    <property type="protein sequence ID" value="KAG6429677.1"/>
    <property type="molecule type" value="Genomic_DNA"/>
</dbReference>
<dbReference type="EC" id="4.2.2.2" evidence="4 10"/>
<comment type="caution">
    <text evidence="13">The sequence shown here is derived from an EMBL/GenBank/DDBJ whole genome shotgun (WGS) entry which is preliminary data.</text>
</comment>
<feature type="compositionally biased region" description="Low complexity" evidence="11">
    <location>
        <begin position="13"/>
        <end position="29"/>
    </location>
</feature>
<feature type="compositionally biased region" description="Polar residues" evidence="11">
    <location>
        <begin position="474"/>
        <end position="485"/>
    </location>
</feature>
<comment type="similarity">
    <text evidence="3 10">Belongs to the polysaccharide lyase 1 family.</text>
</comment>
<evidence type="ECO:0000256" key="10">
    <source>
        <dbReference type="RuleBase" id="RU361123"/>
    </source>
</evidence>
<keyword evidence="8" id="KW-0325">Glycoprotein</keyword>
<evidence type="ECO:0000256" key="11">
    <source>
        <dbReference type="SAM" id="MobiDB-lite"/>
    </source>
</evidence>
<dbReference type="InterPro" id="IPR045032">
    <property type="entry name" value="PEL"/>
</dbReference>
<dbReference type="PANTHER" id="PTHR31683">
    <property type="entry name" value="PECTATE LYASE 18-RELATED"/>
    <property type="match status" value="1"/>
</dbReference>
<reference evidence="13" key="1">
    <citation type="submission" date="2018-01" db="EMBL/GenBank/DDBJ databases">
        <authorList>
            <person name="Mao J.F."/>
        </authorList>
    </citation>
    <scope>NUCLEOTIDE SEQUENCE</scope>
    <source>
        <strain evidence="13">Huo1</strain>
        <tissue evidence="13">Leaf</tissue>
    </source>
</reference>
<evidence type="ECO:0000256" key="7">
    <source>
        <dbReference type="ARBA" id="ARBA00022837"/>
    </source>
</evidence>
<dbReference type="AlphaFoldDB" id="A0A8X9A4P9"/>
<evidence type="ECO:0000313" key="13">
    <source>
        <dbReference type="EMBL" id="KAG6429677.1"/>
    </source>
</evidence>
<evidence type="ECO:0000256" key="9">
    <source>
        <dbReference type="ARBA" id="ARBA00023239"/>
    </source>
</evidence>
<name>A0A8X9A4P9_SALSN</name>
<keyword evidence="5 10" id="KW-0479">Metal-binding</keyword>
<keyword evidence="7 10" id="KW-0106">Calcium</keyword>
<dbReference type="PRINTS" id="PR00807">
    <property type="entry name" value="AMBALLERGEN"/>
</dbReference>
<evidence type="ECO:0000256" key="1">
    <source>
        <dbReference type="ARBA" id="ARBA00000695"/>
    </source>
</evidence>
<gene>
    <name evidence="13" type="ORF">SASPL_107729</name>
</gene>
<feature type="region of interest" description="Disordered" evidence="11">
    <location>
        <begin position="208"/>
        <end position="235"/>
    </location>
</feature>
<feature type="region of interest" description="Disordered" evidence="11">
    <location>
        <begin position="1"/>
        <end position="46"/>
    </location>
</feature>
<dbReference type="Proteomes" id="UP000298416">
    <property type="component" value="Unassembled WGS sequence"/>
</dbReference>
<comment type="pathway">
    <text evidence="2 10">Glycan metabolism; pectin degradation; 2-dehydro-3-deoxy-D-gluconate from pectin: step 2/5.</text>
</comment>
<evidence type="ECO:0000256" key="8">
    <source>
        <dbReference type="ARBA" id="ARBA00023180"/>
    </source>
</evidence>
<dbReference type="InterPro" id="IPR002022">
    <property type="entry name" value="Pec_lyase"/>
</dbReference>
<evidence type="ECO:0000256" key="4">
    <source>
        <dbReference type="ARBA" id="ARBA00012272"/>
    </source>
</evidence>
<feature type="domain" description="Pectate lyase" evidence="12">
    <location>
        <begin position="706"/>
        <end position="903"/>
    </location>
</feature>
<feature type="region of interest" description="Disordered" evidence="11">
    <location>
        <begin position="388"/>
        <end position="411"/>
    </location>
</feature>
<dbReference type="GO" id="GO:0030570">
    <property type="term" value="F:pectate lyase activity"/>
    <property type="evidence" value="ECO:0007669"/>
    <property type="project" value="UniProtKB-EC"/>
</dbReference>
<evidence type="ECO:0000256" key="6">
    <source>
        <dbReference type="ARBA" id="ARBA00022729"/>
    </source>
</evidence>
<dbReference type="Pfam" id="PF00544">
    <property type="entry name" value="Pectate_lyase_4"/>
    <property type="match status" value="1"/>
</dbReference>
<evidence type="ECO:0000256" key="3">
    <source>
        <dbReference type="ARBA" id="ARBA00010980"/>
    </source>
</evidence>
<evidence type="ECO:0000313" key="14">
    <source>
        <dbReference type="Proteomes" id="UP000298416"/>
    </source>
</evidence>
<proteinExistence type="inferred from homology"/>
<dbReference type="InterPro" id="IPR011050">
    <property type="entry name" value="Pectin_lyase_fold/virulence"/>
</dbReference>
<dbReference type="Pfam" id="PF04431">
    <property type="entry name" value="Pec_lyase_N"/>
    <property type="match status" value="1"/>
</dbReference>